<dbReference type="InterPro" id="IPR001279">
    <property type="entry name" value="Metallo-B-lactamas"/>
</dbReference>
<organism evidence="2 3">
    <name type="scientific">Rudanella paleaurantiibacter</name>
    <dbReference type="NCBI Taxonomy" id="2614655"/>
    <lineage>
        <taxon>Bacteria</taxon>
        <taxon>Pseudomonadati</taxon>
        <taxon>Bacteroidota</taxon>
        <taxon>Cytophagia</taxon>
        <taxon>Cytophagales</taxon>
        <taxon>Cytophagaceae</taxon>
        <taxon>Rudanella</taxon>
    </lineage>
</organism>
<dbReference type="Pfam" id="PF12706">
    <property type="entry name" value="Lactamase_B_2"/>
    <property type="match status" value="1"/>
</dbReference>
<dbReference type="PANTHER" id="PTHR15032">
    <property type="entry name" value="N-ACYL-PHOSPHATIDYLETHANOLAMINE-HYDROLYZING PHOSPHOLIPASE D"/>
    <property type="match status" value="1"/>
</dbReference>
<dbReference type="GO" id="GO:0070290">
    <property type="term" value="F:N-acylphosphatidylethanolamine-specific phospholipase D activity"/>
    <property type="evidence" value="ECO:0007669"/>
    <property type="project" value="InterPro"/>
</dbReference>
<keyword evidence="2" id="KW-0378">Hydrolase</keyword>
<dbReference type="InterPro" id="IPR036866">
    <property type="entry name" value="RibonucZ/Hydroxyglut_hydro"/>
</dbReference>
<dbReference type="Proteomes" id="UP000488299">
    <property type="component" value="Unassembled WGS sequence"/>
</dbReference>
<evidence type="ECO:0000313" key="3">
    <source>
        <dbReference type="Proteomes" id="UP000488299"/>
    </source>
</evidence>
<dbReference type="SUPFAM" id="SSF56281">
    <property type="entry name" value="Metallo-hydrolase/oxidoreductase"/>
    <property type="match status" value="1"/>
</dbReference>
<accession>A0A7J5U316</accession>
<sequence length="376" mass="41841">MTRRFTRMMVITLVVVALLTATLFALLRLPVFGTDPTGARLERIQKSAHYRDNSFQNREETSVEGKESTALKLLSGYWNRSAENEPKQPLPSVRTDLNTLPDAQPTLVWFGHSSYLLRHNGFTLLMDPVFGGNAAPVSFFGKSFAGSDAYSPADMPDIDVLVLSHDHYDHFDYTTIKALIPKVKQFVVALGVGAHLEHWGVPANRITELDWFETTTVQDGIRLTATPARHFSGRALARGRTLWASYVLQLPGYRLFLGGDSGYDKTFAQLGAQYGPFDLAILECGQYNELWPDIHMFPEEVVQAGQDLNAKAIVPVHWGKFALAYHAWTEPVERFTKRAQAAGMPFATPQIGQPIVLGQPLPQSAWWRTVGTGPAQ</sequence>
<dbReference type="PANTHER" id="PTHR15032:SF4">
    <property type="entry name" value="N-ACYL-PHOSPHATIDYLETHANOLAMINE-HYDROLYZING PHOSPHOLIPASE D"/>
    <property type="match status" value="1"/>
</dbReference>
<proteinExistence type="predicted"/>
<protein>
    <submittedName>
        <fullName evidence="2">MBL fold metallo-hydrolase</fullName>
    </submittedName>
</protein>
<gene>
    <name evidence="2" type="ORF">F5984_11365</name>
</gene>
<feature type="domain" description="Metallo-beta-lactamase" evidence="1">
    <location>
        <begin position="124"/>
        <end position="318"/>
    </location>
</feature>
<dbReference type="InterPro" id="IPR024884">
    <property type="entry name" value="NAPE-PLD"/>
</dbReference>
<dbReference type="GO" id="GO:0008270">
    <property type="term" value="F:zinc ion binding"/>
    <property type="evidence" value="ECO:0007669"/>
    <property type="project" value="InterPro"/>
</dbReference>
<name>A0A7J5U316_9BACT</name>
<dbReference type="AlphaFoldDB" id="A0A7J5U316"/>
<keyword evidence="3" id="KW-1185">Reference proteome</keyword>
<dbReference type="Gene3D" id="3.60.15.10">
    <property type="entry name" value="Ribonuclease Z/Hydroxyacylglutathione hydrolase-like"/>
    <property type="match status" value="1"/>
</dbReference>
<reference evidence="2 3" key="1">
    <citation type="submission" date="2019-10" db="EMBL/GenBank/DDBJ databases">
        <title>Rudanella paleaurantiibacter sp. nov., isolated from sludge.</title>
        <authorList>
            <person name="Xu S.Q."/>
        </authorList>
    </citation>
    <scope>NUCLEOTIDE SEQUENCE [LARGE SCALE GENOMIC DNA]</scope>
    <source>
        <strain evidence="2 3">HX-22-17</strain>
    </source>
</reference>
<dbReference type="PIRSF" id="PIRSF038896">
    <property type="entry name" value="NAPE-PLD"/>
    <property type="match status" value="1"/>
</dbReference>
<dbReference type="GO" id="GO:0005737">
    <property type="term" value="C:cytoplasm"/>
    <property type="evidence" value="ECO:0007669"/>
    <property type="project" value="TreeGrafter"/>
</dbReference>
<evidence type="ECO:0000259" key="1">
    <source>
        <dbReference type="Pfam" id="PF12706"/>
    </source>
</evidence>
<comment type="caution">
    <text evidence="2">The sequence shown here is derived from an EMBL/GenBank/DDBJ whole genome shotgun (WGS) entry which is preliminary data.</text>
</comment>
<evidence type="ECO:0000313" key="2">
    <source>
        <dbReference type="EMBL" id="KAB7731384.1"/>
    </source>
</evidence>
<dbReference type="EMBL" id="WELI01000003">
    <property type="protein sequence ID" value="KAB7731384.1"/>
    <property type="molecule type" value="Genomic_DNA"/>
</dbReference>